<evidence type="ECO:0000259" key="1">
    <source>
        <dbReference type="Pfam" id="PF07238"/>
    </source>
</evidence>
<protein>
    <recommendedName>
        <fullName evidence="1">PilZ domain-containing protein</fullName>
    </recommendedName>
</protein>
<dbReference type="GO" id="GO:0035438">
    <property type="term" value="F:cyclic-di-GMP binding"/>
    <property type="evidence" value="ECO:0007669"/>
    <property type="project" value="InterPro"/>
</dbReference>
<comment type="caution">
    <text evidence="2">The sequence shown here is derived from an EMBL/GenBank/DDBJ whole genome shotgun (WGS) entry which is preliminary data.</text>
</comment>
<name>A0A841DDN2_PLAVE</name>
<dbReference type="InterPro" id="IPR009875">
    <property type="entry name" value="PilZ_domain"/>
</dbReference>
<evidence type="ECO:0000313" key="2">
    <source>
        <dbReference type="EMBL" id="MBB5966524.1"/>
    </source>
</evidence>
<proteinExistence type="predicted"/>
<sequence>MKPLPPLRSALYVCIDNDTGHRSRLEAVTDEGIVIAAPADAAHLEAVRAGSHLTLFWINAEGRMVIPVRFAGVSPGPPERWRLHPLGEVRRLGRRRHERGGGGERMRVSTYTTQPAIVFDSTLLDLSEKALRCWAPAFDIAVGEQVHVRAVLSNGLLSQTGTVTVVREAPDGLGQHIVVMFRSPSASTVQLIRRYLFAWEPVHRRTRRAGEEHG</sequence>
<dbReference type="RefSeq" id="WP_184946713.1">
    <property type="nucleotide sequence ID" value="NZ_BAAAWZ010000004.1"/>
</dbReference>
<dbReference type="Pfam" id="PF07238">
    <property type="entry name" value="PilZ"/>
    <property type="match status" value="1"/>
</dbReference>
<accession>A0A841DDN2</accession>
<dbReference type="AlphaFoldDB" id="A0A841DDN2"/>
<feature type="domain" description="PilZ" evidence="1">
    <location>
        <begin position="94"/>
        <end position="198"/>
    </location>
</feature>
<gene>
    <name evidence="2" type="ORF">FHS22_005816</name>
</gene>
<dbReference type="Proteomes" id="UP000562352">
    <property type="component" value="Unassembled WGS sequence"/>
</dbReference>
<evidence type="ECO:0000313" key="3">
    <source>
        <dbReference type="Proteomes" id="UP000562352"/>
    </source>
</evidence>
<organism evidence="2 3">
    <name type="scientific">Planomonospora venezuelensis</name>
    <dbReference type="NCBI Taxonomy" id="1999"/>
    <lineage>
        <taxon>Bacteria</taxon>
        <taxon>Bacillati</taxon>
        <taxon>Actinomycetota</taxon>
        <taxon>Actinomycetes</taxon>
        <taxon>Streptosporangiales</taxon>
        <taxon>Streptosporangiaceae</taxon>
        <taxon>Planomonospora</taxon>
    </lineage>
</organism>
<reference evidence="2 3" key="1">
    <citation type="submission" date="2020-08" db="EMBL/GenBank/DDBJ databases">
        <title>Genomic Encyclopedia of Type Strains, Phase III (KMG-III): the genomes of soil and plant-associated and newly described type strains.</title>
        <authorList>
            <person name="Whitman W."/>
        </authorList>
    </citation>
    <scope>NUCLEOTIDE SEQUENCE [LARGE SCALE GENOMIC DNA]</scope>
    <source>
        <strain evidence="2 3">CECT 3303</strain>
    </source>
</reference>
<keyword evidence="3" id="KW-1185">Reference proteome</keyword>
<dbReference type="EMBL" id="JACHJJ010000024">
    <property type="protein sequence ID" value="MBB5966524.1"/>
    <property type="molecule type" value="Genomic_DNA"/>
</dbReference>